<accession>A0A6L2J976</accession>
<sequence length="513" mass="60495">MIQKDELTTEDLKGAGLEQLKVKYNNDVELKYHVCHLKVAVLSKAQCNSDEGDVSKPISFERHISKTTKPHPCFYNNDYTYLVDLSIEHKYTTSITKHYPMRYYKEGIKDMIPERWSKEVCCYHFEALNDLRIKSVVRVIVKKKWGYGFLTSIVVMRFDDKKYEFSNVDLPRCSENNVEDIRTVIKNKVKDIQLEVQSYQRTLKLTKPTMFFEGINQRIPFTVTAMHKGVMYLNQYNIKYLMKLSEVKNFYDGILVKIQDNLIDMLTKNKLGSGTKSSSKGLRSMLKDVLRQLIPVLCKKLTYLGLRKKYRLNLKNDMPPRDKTDDPNITMEEYIRLEEEKAQKHGKVFNSETAKYGKLKGNPFSFLTVEKYDNRMVKFYNMCIDLIDFAYMAPLPPREQRHPFLRYHRLEYSDRDIANFKERLERIHDKGTHRVQVLDFKGMPELMRHVLYAKIRMEHRNGDGVVVFSSQAWSSVFETRGPLVRELILEFLSMLRFRVLLHNTCTRVSVNVK</sequence>
<gene>
    <name evidence="1" type="ORF">Tci_005439</name>
</gene>
<proteinExistence type="predicted"/>
<organism evidence="1">
    <name type="scientific">Tanacetum cinerariifolium</name>
    <name type="common">Dalmatian daisy</name>
    <name type="synonym">Chrysanthemum cinerariifolium</name>
    <dbReference type="NCBI Taxonomy" id="118510"/>
    <lineage>
        <taxon>Eukaryota</taxon>
        <taxon>Viridiplantae</taxon>
        <taxon>Streptophyta</taxon>
        <taxon>Embryophyta</taxon>
        <taxon>Tracheophyta</taxon>
        <taxon>Spermatophyta</taxon>
        <taxon>Magnoliopsida</taxon>
        <taxon>eudicotyledons</taxon>
        <taxon>Gunneridae</taxon>
        <taxon>Pentapetalae</taxon>
        <taxon>asterids</taxon>
        <taxon>campanulids</taxon>
        <taxon>Asterales</taxon>
        <taxon>Asteraceae</taxon>
        <taxon>Asteroideae</taxon>
        <taxon>Anthemideae</taxon>
        <taxon>Anthemidinae</taxon>
        <taxon>Tanacetum</taxon>
    </lineage>
</organism>
<protein>
    <submittedName>
        <fullName evidence="1">Uncharacterized protein</fullName>
    </submittedName>
</protein>
<name>A0A6L2J976_TANCI</name>
<evidence type="ECO:0000313" key="1">
    <source>
        <dbReference type="EMBL" id="GEU33461.1"/>
    </source>
</evidence>
<reference evidence="1" key="1">
    <citation type="journal article" date="2019" name="Sci. Rep.">
        <title>Draft genome of Tanacetum cinerariifolium, the natural source of mosquito coil.</title>
        <authorList>
            <person name="Yamashiro T."/>
            <person name="Shiraishi A."/>
            <person name="Satake H."/>
            <person name="Nakayama K."/>
        </authorList>
    </citation>
    <scope>NUCLEOTIDE SEQUENCE</scope>
</reference>
<comment type="caution">
    <text evidence="1">The sequence shown here is derived from an EMBL/GenBank/DDBJ whole genome shotgun (WGS) entry which is preliminary data.</text>
</comment>
<dbReference type="EMBL" id="BKCJ010000467">
    <property type="protein sequence ID" value="GEU33461.1"/>
    <property type="molecule type" value="Genomic_DNA"/>
</dbReference>
<dbReference type="AlphaFoldDB" id="A0A6L2J976"/>